<sequence length="289" mass="31470">MENKSGAILVVGGAGKTGRRIVRNLQMGDRPVRATSSRVGEARLDLADKRTWTPALSGVTSVYLMIPSSRMDLASQEVVQEFSSQAAEAGVRRIVLLSGIGVGIADDSHPLKKAEDELRASGVEWTILRPTWFSQNFSESYWFPEVLQGSLCLPTGDGRVSFIDAEDIAEVAVAALTGDEHVGRVYELTGPRAISFGEVADLISKATQRVIRHVDVSPQAYSERLAAQGLPPEVARMRTHLHVAIREGRDGSASLSQDVLRVLGRPPRSFEDYVTRTALAGHWNCPDRP</sequence>
<dbReference type="InterPro" id="IPR036291">
    <property type="entry name" value="NAD(P)-bd_dom_sf"/>
</dbReference>
<organism evidence="2 3">
    <name type="scientific">Streptomyces werraensis</name>
    <dbReference type="NCBI Taxonomy" id="68284"/>
    <lineage>
        <taxon>Bacteria</taxon>
        <taxon>Bacillati</taxon>
        <taxon>Actinomycetota</taxon>
        <taxon>Actinomycetes</taxon>
        <taxon>Kitasatosporales</taxon>
        <taxon>Streptomycetaceae</taxon>
        <taxon>Streptomyces</taxon>
    </lineage>
</organism>
<dbReference type="EMBL" id="JBFATE010000024">
    <property type="protein sequence ID" value="MEV5249915.1"/>
    <property type="molecule type" value="Genomic_DNA"/>
</dbReference>
<feature type="domain" description="NAD(P)-binding" evidence="1">
    <location>
        <begin position="12"/>
        <end position="177"/>
    </location>
</feature>
<dbReference type="RefSeq" id="WP_364027547.1">
    <property type="nucleotide sequence ID" value="NZ_JBFATD010000016.1"/>
</dbReference>
<accession>A0ABV3JP10</accession>
<gene>
    <name evidence="2" type="ORF">AB0K95_32360</name>
</gene>
<dbReference type="Proteomes" id="UP001552527">
    <property type="component" value="Unassembled WGS sequence"/>
</dbReference>
<dbReference type="PANTHER" id="PTHR43162:SF1">
    <property type="entry name" value="PRESTALK A DIFFERENTIATION PROTEIN A"/>
    <property type="match status" value="1"/>
</dbReference>
<dbReference type="Gene3D" id="3.90.25.10">
    <property type="entry name" value="UDP-galactose 4-epimerase, domain 1"/>
    <property type="match status" value="1"/>
</dbReference>
<comment type="caution">
    <text evidence="2">The sequence shown here is derived from an EMBL/GenBank/DDBJ whole genome shotgun (WGS) entry which is preliminary data.</text>
</comment>
<dbReference type="PANTHER" id="PTHR43162">
    <property type="match status" value="1"/>
</dbReference>
<reference evidence="2 3" key="1">
    <citation type="submission" date="2024-06" db="EMBL/GenBank/DDBJ databases">
        <title>The Natural Products Discovery Center: Release of the First 8490 Sequenced Strains for Exploring Actinobacteria Biosynthetic Diversity.</title>
        <authorList>
            <person name="Kalkreuter E."/>
            <person name="Kautsar S.A."/>
            <person name="Yang D."/>
            <person name="Bader C.D."/>
            <person name="Teijaro C.N."/>
            <person name="Fluegel L."/>
            <person name="Davis C.M."/>
            <person name="Simpson J.R."/>
            <person name="Lauterbach L."/>
            <person name="Steele A.D."/>
            <person name="Gui C."/>
            <person name="Meng S."/>
            <person name="Li G."/>
            <person name="Viehrig K."/>
            <person name="Ye F."/>
            <person name="Su P."/>
            <person name="Kiefer A.F."/>
            <person name="Nichols A."/>
            <person name="Cepeda A.J."/>
            <person name="Yan W."/>
            <person name="Fan B."/>
            <person name="Jiang Y."/>
            <person name="Adhikari A."/>
            <person name="Zheng C.-J."/>
            <person name="Schuster L."/>
            <person name="Cowan T.M."/>
            <person name="Smanski M.J."/>
            <person name="Chevrette M.G."/>
            <person name="De Carvalho L.P.S."/>
            <person name="Shen B."/>
        </authorList>
    </citation>
    <scope>NUCLEOTIDE SEQUENCE [LARGE SCALE GENOMIC DNA]</scope>
    <source>
        <strain evidence="2 3">NPDC052768</strain>
    </source>
</reference>
<proteinExistence type="predicted"/>
<evidence type="ECO:0000313" key="3">
    <source>
        <dbReference type="Proteomes" id="UP001552527"/>
    </source>
</evidence>
<dbReference type="InterPro" id="IPR016040">
    <property type="entry name" value="NAD(P)-bd_dom"/>
</dbReference>
<evidence type="ECO:0000313" key="2">
    <source>
        <dbReference type="EMBL" id="MEV5249915.1"/>
    </source>
</evidence>
<keyword evidence="3" id="KW-1185">Reference proteome</keyword>
<dbReference type="InterPro" id="IPR051604">
    <property type="entry name" value="Ergot_Alk_Oxidoreductase"/>
</dbReference>
<evidence type="ECO:0000259" key="1">
    <source>
        <dbReference type="Pfam" id="PF13460"/>
    </source>
</evidence>
<protein>
    <submittedName>
        <fullName evidence="2">NAD(P)H-binding protein</fullName>
    </submittedName>
</protein>
<dbReference type="Gene3D" id="3.40.50.720">
    <property type="entry name" value="NAD(P)-binding Rossmann-like Domain"/>
    <property type="match status" value="1"/>
</dbReference>
<dbReference type="SUPFAM" id="SSF51735">
    <property type="entry name" value="NAD(P)-binding Rossmann-fold domains"/>
    <property type="match status" value="1"/>
</dbReference>
<name>A0ABV3JP10_9ACTN</name>
<dbReference type="Pfam" id="PF13460">
    <property type="entry name" value="NAD_binding_10"/>
    <property type="match status" value="1"/>
</dbReference>